<dbReference type="GO" id="GO:0005811">
    <property type="term" value="C:lipid droplet"/>
    <property type="evidence" value="ECO:0007669"/>
    <property type="project" value="UniProtKB-SubCell"/>
</dbReference>
<dbReference type="GO" id="GO:0019915">
    <property type="term" value="P:lipid storage"/>
    <property type="evidence" value="ECO:0007669"/>
    <property type="project" value="InterPro"/>
</dbReference>
<dbReference type="EMBL" id="KZ819637">
    <property type="protein sequence ID" value="PWN89700.1"/>
    <property type="molecule type" value="Genomic_DNA"/>
</dbReference>
<dbReference type="AlphaFoldDB" id="A0A316YJI2"/>
<protein>
    <recommendedName>
        <fullName evidence="9">Alpha/beta-hydrolase</fullName>
    </recommendedName>
</protein>
<comment type="subcellular location">
    <subcellularLocation>
        <location evidence="1">Lipid droplet</location>
    </subcellularLocation>
</comment>
<dbReference type="SUPFAM" id="SSF53474">
    <property type="entry name" value="alpha/beta-Hydrolases"/>
    <property type="match status" value="1"/>
</dbReference>
<accession>A0A316YJI2</accession>
<feature type="region of interest" description="Disordered" evidence="5">
    <location>
        <begin position="363"/>
        <end position="413"/>
    </location>
</feature>
<evidence type="ECO:0000256" key="5">
    <source>
        <dbReference type="SAM" id="MobiDB-lite"/>
    </source>
</evidence>
<dbReference type="InParanoid" id="A0A316YJI2"/>
<keyword evidence="3" id="KW-0551">Lipid droplet</keyword>
<feature type="compositionally biased region" description="Acidic residues" evidence="5">
    <location>
        <begin position="444"/>
        <end position="454"/>
    </location>
</feature>
<evidence type="ECO:0000313" key="8">
    <source>
        <dbReference type="Proteomes" id="UP000245768"/>
    </source>
</evidence>
<dbReference type="InterPro" id="IPR019363">
    <property type="entry name" value="LDAH"/>
</dbReference>
<evidence type="ECO:0008006" key="9">
    <source>
        <dbReference type="Google" id="ProtNLM"/>
    </source>
</evidence>
<evidence type="ECO:0000256" key="2">
    <source>
        <dbReference type="ARBA" id="ARBA00008300"/>
    </source>
</evidence>
<dbReference type="GO" id="GO:0016298">
    <property type="term" value="F:lipase activity"/>
    <property type="evidence" value="ECO:0007669"/>
    <property type="project" value="InterPro"/>
</dbReference>
<evidence type="ECO:0000256" key="4">
    <source>
        <dbReference type="ARBA" id="ARBA00022801"/>
    </source>
</evidence>
<dbReference type="PANTHER" id="PTHR13390:SF0">
    <property type="entry name" value="LIPID DROPLET-ASSOCIATED HYDROLASE"/>
    <property type="match status" value="1"/>
</dbReference>
<reference evidence="7 8" key="1">
    <citation type="journal article" date="2018" name="Mol. Biol. Evol.">
        <title>Broad Genomic Sampling Reveals a Smut Pathogenic Ancestry of the Fungal Clade Ustilaginomycotina.</title>
        <authorList>
            <person name="Kijpornyongpan T."/>
            <person name="Mondo S.J."/>
            <person name="Barry K."/>
            <person name="Sandor L."/>
            <person name="Lee J."/>
            <person name="Lipzen A."/>
            <person name="Pangilinan J."/>
            <person name="LaButti K."/>
            <person name="Hainaut M."/>
            <person name="Henrissat B."/>
            <person name="Grigoriev I.V."/>
            <person name="Spatafora J.W."/>
            <person name="Aime M.C."/>
        </authorList>
    </citation>
    <scope>NUCLEOTIDE SEQUENCE [LARGE SCALE GENOMIC DNA]</scope>
    <source>
        <strain evidence="7 8">MCA 4198</strain>
    </source>
</reference>
<proteinExistence type="inferred from homology"/>
<comment type="similarity">
    <text evidence="2">Belongs to the AB hydrolase superfamily. LDAH family.</text>
</comment>
<evidence type="ECO:0000256" key="3">
    <source>
        <dbReference type="ARBA" id="ARBA00022677"/>
    </source>
</evidence>
<sequence length="516" mass="54923">MDTQLALALTPPLRASMLGAQCLVWPATAARTPSSPRLTLLFLPGNPGLADYYRGYLSELHRLVGPSLEIVCVSQLGHDPASAGFSLDTEPVVSLRRQIEHKEAILAALAGGTDRVILAGHSIGAYMALEIVRRRRTGPRIDSLHLLFPALHDMAQTPNARRLRLLLRAAAVSSSSSQRRGHSQEGQLTGALLATALSAIAWLLTLVPFFVVKFLILLASPTQGPEAIRATAGLLASRRAVRQCLGMACEEMDTVRTPAALGASSADGLPRIRAYWAAGDVDGWAPQSSRLYVERVLELQPHHLSGQSTTAAGTLSKRQKSFSIDEIRSARRRSKSQRLAGLVRAGASAGLAAARFGASYGLTSSTTARTAPRSTSNGGGSVRSRNPHANGSRPPVSPTRTRTAQRRPSLVAARASRRFDGSIVIEPDEVQAGADAVDLLAVDSDSDSDGDGDEDRTPTPRQGVAKDAMPQRASMVCNVGMPHAFVLEHSEQMARITAKWIIDDYALATPSASPSL</sequence>
<keyword evidence="6" id="KW-0812">Transmembrane</keyword>
<gene>
    <name evidence="7" type="ORF">FA10DRAFT_303005</name>
</gene>
<dbReference type="OrthoDB" id="448051at2759"/>
<feature type="compositionally biased region" description="Low complexity" evidence="5">
    <location>
        <begin position="363"/>
        <end position="376"/>
    </location>
</feature>
<dbReference type="Pfam" id="PF10230">
    <property type="entry name" value="LIDHydrolase"/>
    <property type="match status" value="1"/>
</dbReference>
<organism evidence="7 8">
    <name type="scientific">Acaromyces ingoldii</name>
    <dbReference type="NCBI Taxonomy" id="215250"/>
    <lineage>
        <taxon>Eukaryota</taxon>
        <taxon>Fungi</taxon>
        <taxon>Dikarya</taxon>
        <taxon>Basidiomycota</taxon>
        <taxon>Ustilaginomycotina</taxon>
        <taxon>Exobasidiomycetes</taxon>
        <taxon>Exobasidiales</taxon>
        <taxon>Cryptobasidiaceae</taxon>
        <taxon>Acaromyces</taxon>
    </lineage>
</organism>
<keyword evidence="6" id="KW-1133">Transmembrane helix</keyword>
<evidence type="ECO:0000256" key="6">
    <source>
        <dbReference type="SAM" id="Phobius"/>
    </source>
</evidence>
<evidence type="ECO:0000256" key="1">
    <source>
        <dbReference type="ARBA" id="ARBA00004502"/>
    </source>
</evidence>
<dbReference type="InterPro" id="IPR029058">
    <property type="entry name" value="AB_hydrolase_fold"/>
</dbReference>
<feature type="transmembrane region" description="Helical" evidence="6">
    <location>
        <begin position="192"/>
        <end position="219"/>
    </location>
</feature>
<name>A0A316YJI2_9BASI</name>
<feature type="region of interest" description="Disordered" evidence="5">
    <location>
        <begin position="442"/>
        <end position="470"/>
    </location>
</feature>
<dbReference type="Gene3D" id="3.40.50.1820">
    <property type="entry name" value="alpha/beta hydrolase"/>
    <property type="match status" value="1"/>
</dbReference>
<dbReference type="PANTHER" id="PTHR13390">
    <property type="entry name" value="LIPASE"/>
    <property type="match status" value="1"/>
</dbReference>
<keyword evidence="6" id="KW-0472">Membrane</keyword>
<keyword evidence="8" id="KW-1185">Reference proteome</keyword>
<keyword evidence="4" id="KW-0378">Hydrolase</keyword>
<dbReference type="GeneID" id="37047111"/>
<dbReference type="RefSeq" id="XP_025376898.1">
    <property type="nucleotide sequence ID" value="XM_025525195.1"/>
</dbReference>
<evidence type="ECO:0000313" key="7">
    <source>
        <dbReference type="EMBL" id="PWN89700.1"/>
    </source>
</evidence>
<dbReference type="Proteomes" id="UP000245768">
    <property type="component" value="Unassembled WGS sequence"/>
</dbReference>